<evidence type="ECO:0000313" key="2">
    <source>
        <dbReference type="Proteomes" id="UP000714275"/>
    </source>
</evidence>
<dbReference type="AlphaFoldDB" id="A0A9P7A253"/>
<keyword evidence="2" id="KW-1185">Reference proteome</keyword>
<proteinExistence type="predicted"/>
<comment type="caution">
    <text evidence="1">The sequence shown here is derived from an EMBL/GenBank/DDBJ whole genome shotgun (WGS) entry which is preliminary data.</text>
</comment>
<accession>A0A9P7A253</accession>
<sequence>MYNPMENFGVEEHFGLRNPHLDTTMMIVPSPRYTPLKVRMHIIREQNRKYYARQTLAECLAILKDTKDVFVSLVKSPAKFAQGVLKKFLDTIPDDAAETHMIQKGDITIIQDTINSIKDLHCEVHRGLDTILEMCGVCDEWKAGNDICQSMSMLGVTEIAIAYEMGELMYQRKIIRGSFY</sequence>
<evidence type="ECO:0000313" key="1">
    <source>
        <dbReference type="EMBL" id="KAG1780891.1"/>
    </source>
</evidence>
<dbReference type="Proteomes" id="UP000714275">
    <property type="component" value="Unassembled WGS sequence"/>
</dbReference>
<gene>
    <name evidence="1" type="ORF">EV702DRAFT_1042600</name>
</gene>
<reference evidence="1" key="1">
    <citation type="journal article" date="2020" name="New Phytol.">
        <title>Comparative genomics reveals dynamic genome evolution in host specialist ectomycorrhizal fungi.</title>
        <authorList>
            <person name="Lofgren L.A."/>
            <person name="Nguyen N.H."/>
            <person name="Vilgalys R."/>
            <person name="Ruytinx J."/>
            <person name="Liao H.L."/>
            <person name="Branco S."/>
            <person name="Kuo A."/>
            <person name="LaButti K."/>
            <person name="Lipzen A."/>
            <person name="Andreopoulos W."/>
            <person name="Pangilinan J."/>
            <person name="Riley R."/>
            <person name="Hundley H."/>
            <person name="Na H."/>
            <person name="Barry K."/>
            <person name="Grigoriev I.V."/>
            <person name="Stajich J.E."/>
            <person name="Kennedy P.G."/>
        </authorList>
    </citation>
    <scope>NUCLEOTIDE SEQUENCE</scope>
    <source>
        <strain evidence="1">DOB743</strain>
    </source>
</reference>
<organism evidence="1 2">
    <name type="scientific">Suillus placidus</name>
    <dbReference type="NCBI Taxonomy" id="48579"/>
    <lineage>
        <taxon>Eukaryota</taxon>
        <taxon>Fungi</taxon>
        <taxon>Dikarya</taxon>
        <taxon>Basidiomycota</taxon>
        <taxon>Agaricomycotina</taxon>
        <taxon>Agaricomycetes</taxon>
        <taxon>Agaricomycetidae</taxon>
        <taxon>Boletales</taxon>
        <taxon>Suillineae</taxon>
        <taxon>Suillaceae</taxon>
        <taxon>Suillus</taxon>
    </lineage>
</organism>
<dbReference type="EMBL" id="JABBWD010000007">
    <property type="protein sequence ID" value="KAG1780891.1"/>
    <property type="molecule type" value="Genomic_DNA"/>
</dbReference>
<dbReference type="OrthoDB" id="2639141at2759"/>
<name>A0A9P7A253_9AGAM</name>
<protein>
    <submittedName>
        <fullName evidence="1">Uncharacterized protein</fullName>
    </submittedName>
</protein>